<proteinExistence type="predicted"/>
<sequence>MIRIVTRLLHRCKPAPLSEEQAAILASIKFPCC</sequence>
<gene>
    <name evidence="1" type="ORF">CLV80_1219</name>
</gene>
<reference evidence="1 2" key="1">
    <citation type="submission" date="2018-03" db="EMBL/GenBank/DDBJ databases">
        <title>Genomic Encyclopedia of Archaeal and Bacterial Type Strains, Phase II (KMG-II): from individual species to whole genera.</title>
        <authorList>
            <person name="Goeker M."/>
        </authorList>
    </citation>
    <scope>NUCLEOTIDE SEQUENCE [LARGE SCALE GENOMIC DNA]</scope>
    <source>
        <strain evidence="1 2">DSM 101533</strain>
    </source>
</reference>
<keyword evidence="2" id="KW-1185">Reference proteome</keyword>
<dbReference type="EMBL" id="PVTP01000021">
    <property type="protein sequence ID" value="PRY74150.1"/>
    <property type="molecule type" value="Genomic_DNA"/>
</dbReference>
<name>A0A2T0VTE3_9RHOB</name>
<evidence type="ECO:0000313" key="1">
    <source>
        <dbReference type="EMBL" id="PRY74150.1"/>
    </source>
</evidence>
<evidence type="ECO:0000313" key="2">
    <source>
        <dbReference type="Proteomes" id="UP000238007"/>
    </source>
</evidence>
<protein>
    <submittedName>
        <fullName evidence="1">Uncharacterized protein</fullName>
    </submittedName>
</protein>
<organism evidence="1 2">
    <name type="scientific">Yoonia maritima</name>
    <dbReference type="NCBI Taxonomy" id="1435347"/>
    <lineage>
        <taxon>Bacteria</taxon>
        <taxon>Pseudomonadati</taxon>
        <taxon>Pseudomonadota</taxon>
        <taxon>Alphaproteobacteria</taxon>
        <taxon>Rhodobacterales</taxon>
        <taxon>Paracoccaceae</taxon>
        <taxon>Yoonia</taxon>
    </lineage>
</organism>
<dbReference type="AlphaFoldDB" id="A0A2T0VTE3"/>
<dbReference type="Proteomes" id="UP000238007">
    <property type="component" value="Unassembled WGS sequence"/>
</dbReference>
<comment type="caution">
    <text evidence="1">The sequence shown here is derived from an EMBL/GenBank/DDBJ whole genome shotgun (WGS) entry which is preliminary data.</text>
</comment>
<accession>A0A2T0VTE3</accession>